<sequence>MDDAAIEQTFAVCRGRHDYFSSQDIVTLRKQINLTQSEFADMLGWNLTTVVSYEAGALPSEANNAVLHALQDKL</sequence>
<dbReference type="eggNOG" id="COG2944">
    <property type="taxonomic scope" value="Bacteria"/>
</dbReference>
<evidence type="ECO:0000313" key="3">
    <source>
        <dbReference type="Proteomes" id="UP000050949"/>
    </source>
</evidence>
<dbReference type="SUPFAM" id="SSF47413">
    <property type="entry name" value="lambda repressor-like DNA-binding domains"/>
    <property type="match status" value="1"/>
</dbReference>
<dbReference type="Gene3D" id="1.10.260.40">
    <property type="entry name" value="lambda repressor-like DNA-binding domains"/>
    <property type="match status" value="1"/>
</dbReference>
<dbReference type="InterPro" id="IPR001387">
    <property type="entry name" value="Cro/C1-type_HTH"/>
</dbReference>
<proteinExistence type="predicted"/>
<name>A0A0R1XGD5_9LACO</name>
<protein>
    <recommendedName>
        <fullName evidence="1">HTH cro/C1-type domain-containing protein</fullName>
    </recommendedName>
</protein>
<evidence type="ECO:0000313" key="2">
    <source>
        <dbReference type="EMBL" id="KRM27524.1"/>
    </source>
</evidence>
<evidence type="ECO:0000259" key="1">
    <source>
        <dbReference type="PROSITE" id="PS50943"/>
    </source>
</evidence>
<dbReference type="EMBL" id="AZFW01000048">
    <property type="protein sequence ID" value="KRM27524.1"/>
    <property type="molecule type" value="Genomic_DNA"/>
</dbReference>
<feature type="domain" description="HTH cro/C1-type" evidence="1">
    <location>
        <begin position="25"/>
        <end position="56"/>
    </location>
</feature>
<organism evidence="2 3">
    <name type="scientific">Schleiferilactobacillus harbinensis DSM 16991</name>
    <dbReference type="NCBI Taxonomy" id="1122147"/>
    <lineage>
        <taxon>Bacteria</taxon>
        <taxon>Bacillati</taxon>
        <taxon>Bacillota</taxon>
        <taxon>Bacilli</taxon>
        <taxon>Lactobacillales</taxon>
        <taxon>Lactobacillaceae</taxon>
        <taxon>Schleiferilactobacillus</taxon>
    </lineage>
</organism>
<dbReference type="InterPro" id="IPR010982">
    <property type="entry name" value="Lambda_DNA-bd_dom_sf"/>
</dbReference>
<comment type="caution">
    <text evidence="2">The sequence shown here is derived from an EMBL/GenBank/DDBJ whole genome shotgun (WGS) entry which is preliminary data.</text>
</comment>
<dbReference type="CDD" id="cd00093">
    <property type="entry name" value="HTH_XRE"/>
    <property type="match status" value="1"/>
</dbReference>
<reference evidence="2 3" key="1">
    <citation type="journal article" date="2015" name="Genome Announc.">
        <title>Expanding the biotechnology potential of lactobacilli through comparative genomics of 213 strains and associated genera.</title>
        <authorList>
            <person name="Sun Z."/>
            <person name="Harris H.M."/>
            <person name="McCann A."/>
            <person name="Guo C."/>
            <person name="Argimon S."/>
            <person name="Zhang W."/>
            <person name="Yang X."/>
            <person name="Jeffery I.B."/>
            <person name="Cooney J.C."/>
            <person name="Kagawa T.F."/>
            <person name="Liu W."/>
            <person name="Song Y."/>
            <person name="Salvetti E."/>
            <person name="Wrobel A."/>
            <person name="Rasinkangas P."/>
            <person name="Parkhill J."/>
            <person name="Rea M.C."/>
            <person name="O'Sullivan O."/>
            <person name="Ritari J."/>
            <person name="Douillard F.P."/>
            <person name="Paul Ross R."/>
            <person name="Yang R."/>
            <person name="Briner A.E."/>
            <person name="Felis G.E."/>
            <person name="de Vos W.M."/>
            <person name="Barrangou R."/>
            <person name="Klaenhammer T.R."/>
            <person name="Caufield P.W."/>
            <person name="Cui Y."/>
            <person name="Zhang H."/>
            <person name="O'Toole P.W."/>
        </authorList>
    </citation>
    <scope>NUCLEOTIDE SEQUENCE [LARGE SCALE GENOMIC DNA]</scope>
    <source>
        <strain evidence="2 3">DSM 16991</strain>
    </source>
</reference>
<accession>A0A0R1XGD5</accession>
<dbReference type="AlphaFoldDB" id="A0A0R1XGD5"/>
<dbReference type="GO" id="GO:0003677">
    <property type="term" value="F:DNA binding"/>
    <property type="evidence" value="ECO:0007669"/>
    <property type="project" value="InterPro"/>
</dbReference>
<dbReference type="Pfam" id="PF01381">
    <property type="entry name" value="HTH_3"/>
    <property type="match status" value="1"/>
</dbReference>
<dbReference type="PATRIC" id="fig|1122147.4.peg.2618"/>
<dbReference type="Proteomes" id="UP000050949">
    <property type="component" value="Unassembled WGS sequence"/>
</dbReference>
<dbReference type="PROSITE" id="PS50943">
    <property type="entry name" value="HTH_CROC1"/>
    <property type="match status" value="1"/>
</dbReference>
<gene>
    <name evidence="2" type="ORF">FC91_GL002537</name>
</gene>